<feature type="coiled-coil region" evidence="5">
    <location>
        <begin position="128"/>
        <end position="176"/>
    </location>
</feature>
<evidence type="ECO:0000256" key="5">
    <source>
        <dbReference type="SAM" id="Coils"/>
    </source>
</evidence>
<keyword evidence="3" id="KW-0256">Endoplasmic reticulum</keyword>
<dbReference type="SUPFAM" id="SSF50911">
    <property type="entry name" value="Mannose 6-phosphate receptor domain"/>
    <property type="match status" value="1"/>
</dbReference>
<dbReference type="PROSITE" id="PS51914">
    <property type="entry name" value="MRH"/>
    <property type="match status" value="1"/>
</dbReference>
<reference evidence="7" key="1">
    <citation type="submission" date="2022-07" db="EMBL/GenBank/DDBJ databases">
        <title>Phylogenomic reconstructions and comparative analyses of Kickxellomycotina fungi.</title>
        <authorList>
            <person name="Reynolds N.K."/>
            <person name="Stajich J.E."/>
            <person name="Barry K."/>
            <person name="Grigoriev I.V."/>
            <person name="Crous P."/>
            <person name="Smith M.E."/>
        </authorList>
    </citation>
    <scope>NUCLEOTIDE SEQUENCE</scope>
    <source>
        <strain evidence="7">CBS 109367</strain>
    </source>
</reference>
<dbReference type="InterPro" id="IPR009011">
    <property type="entry name" value="Man6P_isomerase_rcpt-bd_dom_sf"/>
</dbReference>
<keyword evidence="8" id="KW-1185">Reference proteome</keyword>
<dbReference type="Gene3D" id="4.10.400.10">
    <property type="entry name" value="Low-density Lipoprotein Receptor"/>
    <property type="match status" value="1"/>
</dbReference>
<evidence type="ECO:0000256" key="4">
    <source>
        <dbReference type="ARBA" id="ARBA00023157"/>
    </source>
</evidence>
<sequence length="553" mass="61071">MLVRSSKYVPDASGNFVCLDGSLTIPFARVNDDYCDCPDGSDEPGTSACNNGSFYCANRGHIPARIPSSKVNNGVCDPECCDGTDEYESKACPDRCLELGEKVREEERVLALLRGRGARRKAELVARARELRGEKLEELAQKEALLKEAEATFLRAEELKDALEEREAERTRAREGRVSELRESRLPDLVAYRRFLSRELHRMRAHRDSLILLLRSVRTGHNPEYNDAAVSRLIEEYAVFTEAYPYLEAAAAENAAEGSKARVEREAAMDRDEGADDVDFERCRAAIDIFVNERETLSEDVATLSLLLAALRDGYNKNYHDLEVKAAVVGFADYEAARERDLAQGETESREIGIDGVRQRVAEATAALDALVEAPPQADHESATDADDGKELADARSAYWSAQSTKSSLSSDVSDLKALLYDTDLGPHDVYLAVKGECVSLDTGEYTYEVCLLDRASQISNKDQSRQDLGSFAGFTDGGHRYEGGAKCWNGPERSLKASFACSDEITVLGITEPEKCEYIARMTGPFACDDVAAVEAPVEQQPRVKSVEHDEL</sequence>
<proteinExistence type="predicted"/>
<dbReference type="InterPro" id="IPR036055">
    <property type="entry name" value="LDL_receptor-like_sf"/>
</dbReference>
<comment type="caution">
    <text evidence="7">The sequence shown here is derived from an EMBL/GenBank/DDBJ whole genome shotgun (WGS) entry which is preliminary data.</text>
</comment>
<evidence type="ECO:0000313" key="8">
    <source>
        <dbReference type="Proteomes" id="UP001151516"/>
    </source>
</evidence>
<protein>
    <recommendedName>
        <fullName evidence="1">Glucosidase 2 subunit beta</fullName>
    </recommendedName>
</protein>
<keyword evidence="2" id="KW-0732">Signal</keyword>
<organism evidence="7 8">
    <name type="scientific">Coemansia spiralis</name>
    <dbReference type="NCBI Taxonomy" id="417178"/>
    <lineage>
        <taxon>Eukaryota</taxon>
        <taxon>Fungi</taxon>
        <taxon>Fungi incertae sedis</taxon>
        <taxon>Zoopagomycota</taxon>
        <taxon>Kickxellomycotina</taxon>
        <taxon>Kickxellomycetes</taxon>
        <taxon>Kickxellales</taxon>
        <taxon>Kickxellaceae</taxon>
        <taxon>Coemansia</taxon>
    </lineage>
</organism>
<accession>A0A9W8GL28</accession>
<keyword evidence="5" id="KW-0175">Coiled coil</keyword>
<dbReference type="InterPro" id="IPR036607">
    <property type="entry name" value="PRKCSH"/>
</dbReference>
<dbReference type="Pfam" id="PF12999">
    <property type="entry name" value="PRKCSH-like"/>
    <property type="match status" value="1"/>
</dbReference>
<dbReference type="Proteomes" id="UP001151516">
    <property type="component" value="Unassembled WGS sequence"/>
</dbReference>
<evidence type="ECO:0000313" key="7">
    <source>
        <dbReference type="EMBL" id="KAJ2688038.1"/>
    </source>
</evidence>
<dbReference type="InterPro" id="IPR028146">
    <property type="entry name" value="PRKCSH_N"/>
</dbReference>
<evidence type="ECO:0000256" key="1">
    <source>
        <dbReference type="ARBA" id="ARBA00022387"/>
    </source>
</evidence>
<name>A0A9W8GL28_9FUNG</name>
<gene>
    <name evidence="7" type="ORF">IWW39_002516</name>
</gene>
<dbReference type="InterPro" id="IPR039794">
    <property type="entry name" value="Gtb1-like"/>
</dbReference>
<dbReference type="GO" id="GO:0017177">
    <property type="term" value="C:glucosidase II complex"/>
    <property type="evidence" value="ECO:0007669"/>
    <property type="project" value="TreeGrafter"/>
</dbReference>
<dbReference type="SUPFAM" id="SSF57424">
    <property type="entry name" value="LDL receptor-like module"/>
    <property type="match status" value="1"/>
</dbReference>
<dbReference type="EMBL" id="JANBTX010000056">
    <property type="protein sequence ID" value="KAJ2688038.1"/>
    <property type="molecule type" value="Genomic_DNA"/>
</dbReference>
<dbReference type="OrthoDB" id="28322at2759"/>
<evidence type="ECO:0000256" key="2">
    <source>
        <dbReference type="ARBA" id="ARBA00022729"/>
    </source>
</evidence>
<evidence type="ECO:0000259" key="6">
    <source>
        <dbReference type="PROSITE" id="PS51914"/>
    </source>
</evidence>
<dbReference type="PANTHER" id="PTHR12630">
    <property type="entry name" value="N-LINKED OLIGOSACCHARIDE PROCESSING"/>
    <property type="match status" value="1"/>
</dbReference>
<keyword evidence="4" id="KW-1015">Disulfide bond</keyword>
<evidence type="ECO:0000256" key="3">
    <source>
        <dbReference type="ARBA" id="ARBA00022824"/>
    </source>
</evidence>
<dbReference type="PANTHER" id="PTHR12630:SF1">
    <property type="entry name" value="GLUCOSIDASE 2 SUBUNIT BETA"/>
    <property type="match status" value="1"/>
</dbReference>
<dbReference type="Gene3D" id="2.70.130.10">
    <property type="entry name" value="Mannose-6-phosphate receptor binding domain"/>
    <property type="match status" value="1"/>
</dbReference>
<dbReference type="InterPro" id="IPR044865">
    <property type="entry name" value="MRH_dom"/>
</dbReference>
<dbReference type="Pfam" id="PF13015">
    <property type="entry name" value="PRKCSH_1"/>
    <property type="match status" value="1"/>
</dbReference>
<feature type="domain" description="MRH" evidence="6">
    <location>
        <begin position="436"/>
        <end position="531"/>
    </location>
</feature>
<dbReference type="GO" id="GO:0006491">
    <property type="term" value="P:N-glycan processing"/>
    <property type="evidence" value="ECO:0007669"/>
    <property type="project" value="TreeGrafter"/>
</dbReference>
<dbReference type="AlphaFoldDB" id="A0A9W8GL28"/>